<name>A0A6F8PNB2_9GAMM</name>
<accession>A0A6F8PNB2</accession>
<dbReference type="AlphaFoldDB" id="A0A6F8PNB2"/>
<organism evidence="1 2">
    <name type="scientific">Thiosulfativibrio zosterae</name>
    <dbReference type="NCBI Taxonomy" id="2675053"/>
    <lineage>
        <taxon>Bacteria</taxon>
        <taxon>Pseudomonadati</taxon>
        <taxon>Pseudomonadota</taxon>
        <taxon>Gammaproteobacteria</taxon>
        <taxon>Thiotrichales</taxon>
        <taxon>Piscirickettsiaceae</taxon>
        <taxon>Thiosulfativibrio</taxon>
    </lineage>
</organism>
<keyword evidence="2" id="KW-1185">Reference proteome</keyword>
<proteinExistence type="predicted"/>
<evidence type="ECO:0000313" key="2">
    <source>
        <dbReference type="Proteomes" id="UP000501466"/>
    </source>
</evidence>
<dbReference type="Pfam" id="PF21651">
    <property type="entry name" value="DUF6858"/>
    <property type="match status" value="1"/>
</dbReference>
<dbReference type="InterPro" id="IPR049204">
    <property type="entry name" value="DUF6858"/>
</dbReference>
<protein>
    <recommendedName>
        <fullName evidence="3">DUF302 domain-containing protein</fullName>
    </recommendedName>
</protein>
<dbReference type="KEGG" id="tzo:THMIRHAT_12260"/>
<evidence type="ECO:0008006" key="3">
    <source>
        <dbReference type="Google" id="ProtNLM"/>
    </source>
</evidence>
<reference evidence="2" key="1">
    <citation type="submission" date="2019-11" db="EMBL/GenBank/DDBJ databases">
        <title>Isolation and characterization of two novel species in the genus Thiomicrorhabdus.</title>
        <authorList>
            <person name="Mochizuki J."/>
            <person name="Kojima H."/>
            <person name="Fukui M."/>
        </authorList>
    </citation>
    <scope>NUCLEOTIDE SEQUENCE [LARGE SCALE GENOMIC DNA]</scope>
    <source>
        <strain evidence="2">AkT22</strain>
    </source>
</reference>
<gene>
    <name evidence="1" type="ORF">THMIRHAT_12260</name>
</gene>
<evidence type="ECO:0000313" key="1">
    <source>
        <dbReference type="EMBL" id="BBP43480.1"/>
    </source>
</evidence>
<dbReference type="Proteomes" id="UP000501466">
    <property type="component" value="Chromosome"/>
</dbReference>
<sequence>MKQSIFKEKYPIFTLEISKEECKFANVPAILDFLAAQIDAHAKAVNIARFDHYSHTKNINGEINPAILDAQNIILCFGMQLPGAEPVAVRPRSIGVTEFADKFVVNFMEAPNPIANETMEAWVKQLVK</sequence>
<dbReference type="RefSeq" id="WP_173291273.1">
    <property type="nucleotide sequence ID" value="NZ_AP021888.1"/>
</dbReference>
<dbReference type="EMBL" id="AP021888">
    <property type="protein sequence ID" value="BBP43480.1"/>
    <property type="molecule type" value="Genomic_DNA"/>
</dbReference>